<dbReference type="AlphaFoldDB" id="A0A178MI55"/>
<dbReference type="PRINTS" id="PR00506">
    <property type="entry name" value="D21N6MTFRASE"/>
</dbReference>
<dbReference type="GO" id="GO:0008170">
    <property type="term" value="F:N-methyltransferase activity"/>
    <property type="evidence" value="ECO:0007669"/>
    <property type="project" value="InterPro"/>
</dbReference>
<feature type="compositionally biased region" description="Polar residues" evidence="4">
    <location>
        <begin position="13"/>
        <end position="26"/>
    </location>
</feature>
<evidence type="ECO:0000313" key="6">
    <source>
        <dbReference type="EMBL" id="OAN48391.1"/>
    </source>
</evidence>
<evidence type="ECO:0000256" key="1">
    <source>
        <dbReference type="ARBA" id="ARBA00022603"/>
    </source>
</evidence>
<keyword evidence="1" id="KW-0489">Methyltransferase</keyword>
<keyword evidence="7" id="KW-1185">Reference proteome</keyword>
<evidence type="ECO:0000256" key="2">
    <source>
        <dbReference type="ARBA" id="ARBA00022679"/>
    </source>
</evidence>
<gene>
    <name evidence="6" type="ORF">A6A03_08405</name>
</gene>
<feature type="domain" description="DNA methylase N-4/N-6" evidence="5">
    <location>
        <begin position="84"/>
        <end position="371"/>
    </location>
</feature>
<dbReference type="OrthoDB" id="9800801at2"/>
<reference evidence="6 7" key="1">
    <citation type="submission" date="2016-04" db="EMBL/GenBank/DDBJ databases">
        <title>Chloroflexus islandicus sp. nov., a thermophilic filamentous anoxygenic phototrophic bacterium from geyser Strokkur (Iceland).</title>
        <authorList>
            <person name="Gaisin V.A."/>
            <person name="Kalashnikov A.M."/>
            <person name="Sukhacheva M.V."/>
            <person name="Grouzdev D.S."/>
            <person name="Ivanov T.M."/>
            <person name="Kuznetsov B."/>
            <person name="Gorlenko V.M."/>
        </authorList>
    </citation>
    <scope>NUCLEOTIDE SEQUENCE [LARGE SCALE GENOMIC DNA]</scope>
    <source>
        <strain evidence="7">isl-2</strain>
    </source>
</reference>
<dbReference type="Proteomes" id="UP000078287">
    <property type="component" value="Unassembled WGS sequence"/>
</dbReference>
<dbReference type="GO" id="GO:0005737">
    <property type="term" value="C:cytoplasm"/>
    <property type="evidence" value="ECO:0007669"/>
    <property type="project" value="TreeGrafter"/>
</dbReference>
<accession>A0A178MI55</accession>
<feature type="region of interest" description="Disordered" evidence="4">
    <location>
        <begin position="1"/>
        <end position="26"/>
    </location>
</feature>
<sequence>MAPGVSKTKWHGNGSSFHPETPSTSPDVTLCYEGKRDEAEILSTPPALTRPIWGDEQACNHLYYGDNLPILAQFLQNPSLCGKVRLIYIDPPFATKSVFKSRSQRDAYQDLLAGAHYIEFLRQRLIFLRELLADDGSIYVHLDENMAFHVKVIMDEIFGKSNFRNWITRKKCNPKNYTRKTYGNISDYILFYTKSDHYVWNRPVQPWTDEAAQREYQYIEEATGRRYKKVPLHAPGVRHGETGKPWRGMLPPPGKHWQFTPQTLDEMDARGEIYWSPNGNPRRKVYLDESAGIPVQDIWLDFKDAHNQNIKITGYPTEKNADMLNLIIRASSHPGDIVFDCFAGSGTTLEVASQLGRSWIGIDNSPEAIRTTLYRFAHGTKPMGDFVKNSTTQQNQPNLGLFRITDFALHVSEPYSGDIDELIVQWQGWLQ</sequence>
<keyword evidence="6" id="KW-0378">Hydrolase</keyword>
<evidence type="ECO:0000256" key="4">
    <source>
        <dbReference type="SAM" id="MobiDB-lite"/>
    </source>
</evidence>
<comment type="caution">
    <text evidence="6">The sequence shown here is derived from an EMBL/GenBank/DDBJ whole genome shotgun (WGS) entry which is preliminary data.</text>
</comment>
<dbReference type="Pfam" id="PF01555">
    <property type="entry name" value="N6_N4_Mtase"/>
    <property type="match status" value="1"/>
</dbReference>
<keyword evidence="2" id="KW-0808">Transferase</keyword>
<dbReference type="InterPro" id="IPR002941">
    <property type="entry name" value="DNA_methylase_N4/N6"/>
</dbReference>
<dbReference type="PANTHER" id="PTHR13370:SF3">
    <property type="entry name" value="TRNA (GUANINE(10)-N2)-METHYLTRANSFERASE HOMOLOG"/>
    <property type="match status" value="1"/>
</dbReference>
<dbReference type="RefSeq" id="WP_066783124.1">
    <property type="nucleotide sequence ID" value="NZ_LWQS01000032.1"/>
</dbReference>
<dbReference type="GO" id="GO:0004519">
    <property type="term" value="F:endonuclease activity"/>
    <property type="evidence" value="ECO:0007669"/>
    <property type="project" value="UniProtKB-KW"/>
</dbReference>
<dbReference type="STRING" id="1707952.A6A03_08405"/>
<keyword evidence="3" id="KW-0949">S-adenosyl-L-methionine</keyword>
<organism evidence="6 7">
    <name type="scientific">Chloroflexus islandicus</name>
    <dbReference type="NCBI Taxonomy" id="1707952"/>
    <lineage>
        <taxon>Bacteria</taxon>
        <taxon>Bacillati</taxon>
        <taxon>Chloroflexota</taxon>
        <taxon>Chloroflexia</taxon>
        <taxon>Chloroflexales</taxon>
        <taxon>Chloroflexineae</taxon>
        <taxon>Chloroflexaceae</taxon>
        <taxon>Chloroflexus</taxon>
    </lineage>
</organism>
<dbReference type="Gene3D" id="3.40.50.150">
    <property type="entry name" value="Vaccinia Virus protein VP39"/>
    <property type="match status" value="1"/>
</dbReference>
<protein>
    <submittedName>
        <fullName evidence="6">Restriction endonuclease subunit M</fullName>
    </submittedName>
</protein>
<keyword evidence="6" id="KW-0540">Nuclease</keyword>
<name>A0A178MI55_9CHLR</name>
<keyword evidence="6" id="KW-0255">Endonuclease</keyword>
<dbReference type="SUPFAM" id="SSF53335">
    <property type="entry name" value="S-adenosyl-L-methionine-dependent methyltransferases"/>
    <property type="match status" value="1"/>
</dbReference>
<dbReference type="EMBL" id="LWQS01000032">
    <property type="protein sequence ID" value="OAN48391.1"/>
    <property type="molecule type" value="Genomic_DNA"/>
</dbReference>
<evidence type="ECO:0000313" key="7">
    <source>
        <dbReference type="Proteomes" id="UP000078287"/>
    </source>
</evidence>
<dbReference type="GO" id="GO:0003677">
    <property type="term" value="F:DNA binding"/>
    <property type="evidence" value="ECO:0007669"/>
    <property type="project" value="InterPro"/>
</dbReference>
<dbReference type="InterPro" id="IPR002295">
    <property type="entry name" value="N4/N6-MTase_EcoPI_Mod-like"/>
</dbReference>
<dbReference type="PANTHER" id="PTHR13370">
    <property type="entry name" value="RNA METHYLASE-RELATED"/>
    <property type="match status" value="1"/>
</dbReference>
<dbReference type="GO" id="GO:0032259">
    <property type="term" value="P:methylation"/>
    <property type="evidence" value="ECO:0007669"/>
    <property type="project" value="UniProtKB-KW"/>
</dbReference>
<evidence type="ECO:0000256" key="3">
    <source>
        <dbReference type="ARBA" id="ARBA00022691"/>
    </source>
</evidence>
<dbReference type="InterPro" id="IPR029063">
    <property type="entry name" value="SAM-dependent_MTases_sf"/>
</dbReference>
<proteinExistence type="predicted"/>
<dbReference type="REBASE" id="159296">
    <property type="entry name" value="M.Cspisl2ORF8405P"/>
</dbReference>
<evidence type="ECO:0000259" key="5">
    <source>
        <dbReference type="Pfam" id="PF01555"/>
    </source>
</evidence>